<gene>
    <name evidence="3" type="ORF">MoryE10_07790</name>
</gene>
<dbReference type="AlphaFoldDB" id="A0A8D4VLR2"/>
<feature type="domain" description="SnoaL-like" evidence="2">
    <location>
        <begin position="38"/>
        <end position="128"/>
    </location>
</feature>
<dbReference type="KEGG" id="moz:MoryE10_07790"/>
<keyword evidence="4" id="KW-1185">Reference proteome</keyword>
<name>A0A8D4VLR2_9GAMM</name>
<feature type="chain" id="PRO_5034316560" description="SnoaL-like domain-containing protein" evidence="1">
    <location>
        <begin position="24"/>
        <end position="156"/>
    </location>
</feature>
<dbReference type="Pfam" id="PF12680">
    <property type="entry name" value="SnoaL_2"/>
    <property type="match status" value="1"/>
</dbReference>
<dbReference type="SUPFAM" id="SSF54427">
    <property type="entry name" value="NTF2-like"/>
    <property type="match status" value="1"/>
</dbReference>
<dbReference type="Proteomes" id="UP000824988">
    <property type="component" value="Chromosome"/>
</dbReference>
<evidence type="ECO:0000313" key="3">
    <source>
        <dbReference type="EMBL" id="BBL70173.1"/>
    </source>
</evidence>
<sequence length="156" mass="17155">MNRRPIRCLACAVALLAATPADAEEPAQRIAEADLAGWNSAMSRGRPDDIPSLLTGDAMLIAPDGGASHGGDSIRRFWESLMAMRNGHYRLKLLTARRENADTVVSRAELIGAAPLGKAGNVITYRYQGLLHHVLKRTPDGAWRVQVQRWRSEESR</sequence>
<accession>A0A8D4VLR2</accession>
<dbReference type="EMBL" id="AP019782">
    <property type="protein sequence ID" value="BBL70173.1"/>
    <property type="molecule type" value="Genomic_DNA"/>
</dbReference>
<dbReference type="InterPro" id="IPR037401">
    <property type="entry name" value="SnoaL-like"/>
</dbReference>
<keyword evidence="1" id="KW-0732">Signal</keyword>
<proteinExistence type="predicted"/>
<evidence type="ECO:0000313" key="4">
    <source>
        <dbReference type="Proteomes" id="UP000824988"/>
    </source>
</evidence>
<dbReference type="InterPro" id="IPR032710">
    <property type="entry name" value="NTF2-like_dom_sf"/>
</dbReference>
<dbReference type="Gene3D" id="3.10.450.50">
    <property type="match status" value="1"/>
</dbReference>
<feature type="signal peptide" evidence="1">
    <location>
        <begin position="1"/>
        <end position="23"/>
    </location>
</feature>
<reference evidence="3" key="1">
    <citation type="submission" date="2019-06" db="EMBL/GenBank/DDBJ databases">
        <title>Complete genome sequence of Methylogaea oryzae strain JCM16910.</title>
        <authorList>
            <person name="Asakawa S."/>
        </authorList>
    </citation>
    <scope>NUCLEOTIDE SEQUENCE</scope>
    <source>
        <strain evidence="3">E10</strain>
    </source>
</reference>
<evidence type="ECO:0000259" key="2">
    <source>
        <dbReference type="Pfam" id="PF12680"/>
    </source>
</evidence>
<dbReference type="RefSeq" id="WP_054775056.1">
    <property type="nucleotide sequence ID" value="NZ_AP019782.1"/>
</dbReference>
<protein>
    <recommendedName>
        <fullName evidence="2">SnoaL-like domain-containing protein</fullName>
    </recommendedName>
</protein>
<organism evidence="3 4">
    <name type="scientific">Methylogaea oryzae</name>
    <dbReference type="NCBI Taxonomy" id="1295382"/>
    <lineage>
        <taxon>Bacteria</taxon>
        <taxon>Pseudomonadati</taxon>
        <taxon>Pseudomonadota</taxon>
        <taxon>Gammaproteobacteria</taxon>
        <taxon>Methylococcales</taxon>
        <taxon>Methylococcaceae</taxon>
        <taxon>Methylogaea</taxon>
    </lineage>
</organism>
<evidence type="ECO:0000256" key="1">
    <source>
        <dbReference type="SAM" id="SignalP"/>
    </source>
</evidence>